<dbReference type="InterPro" id="IPR050595">
    <property type="entry name" value="Bact_response_regulator"/>
</dbReference>
<feature type="modified residue" description="4-aspartylphosphate" evidence="2">
    <location>
        <position position="51"/>
    </location>
</feature>
<dbReference type="STRING" id="1993.SAMN04489713_13533"/>
<evidence type="ECO:0000256" key="2">
    <source>
        <dbReference type="PROSITE-ProRule" id="PRU00169"/>
    </source>
</evidence>
<protein>
    <submittedName>
        <fullName evidence="4">Response regulator receiver domain-containing protein</fullName>
    </submittedName>
</protein>
<dbReference type="InParanoid" id="A0A1I5YPY9"/>
<dbReference type="PANTHER" id="PTHR44591:SF3">
    <property type="entry name" value="RESPONSE REGULATORY DOMAIN-CONTAINING PROTEIN"/>
    <property type="match status" value="1"/>
</dbReference>
<dbReference type="InterPro" id="IPR001789">
    <property type="entry name" value="Sig_transdc_resp-reg_receiver"/>
</dbReference>
<dbReference type="InterPro" id="IPR011006">
    <property type="entry name" value="CheY-like_superfamily"/>
</dbReference>
<dbReference type="SUPFAM" id="SSF52172">
    <property type="entry name" value="CheY-like"/>
    <property type="match status" value="1"/>
</dbReference>
<dbReference type="SMART" id="SM00448">
    <property type="entry name" value="REC"/>
    <property type="match status" value="1"/>
</dbReference>
<name>A0A1I5YPY9_9ACTN</name>
<feature type="domain" description="Response regulatory" evidence="3">
    <location>
        <begin position="1"/>
        <end position="116"/>
    </location>
</feature>
<dbReference type="Pfam" id="PF00072">
    <property type="entry name" value="Response_reg"/>
    <property type="match status" value="1"/>
</dbReference>
<dbReference type="PANTHER" id="PTHR44591">
    <property type="entry name" value="STRESS RESPONSE REGULATOR PROTEIN 1"/>
    <property type="match status" value="1"/>
</dbReference>
<evidence type="ECO:0000256" key="1">
    <source>
        <dbReference type="ARBA" id="ARBA00022553"/>
    </source>
</evidence>
<evidence type="ECO:0000313" key="4">
    <source>
        <dbReference type="EMBL" id="SFQ45987.1"/>
    </source>
</evidence>
<reference evidence="4 5" key="1">
    <citation type="submission" date="2016-10" db="EMBL/GenBank/DDBJ databases">
        <authorList>
            <person name="de Groot N.N."/>
        </authorList>
    </citation>
    <scope>NUCLEOTIDE SEQUENCE [LARGE SCALE GENOMIC DNA]</scope>
    <source>
        <strain evidence="4 5">DSM 43067</strain>
    </source>
</reference>
<evidence type="ECO:0000259" key="3">
    <source>
        <dbReference type="PROSITE" id="PS50110"/>
    </source>
</evidence>
<organism evidence="4 5">
    <name type="scientific">Actinomadura madurae</name>
    <dbReference type="NCBI Taxonomy" id="1993"/>
    <lineage>
        <taxon>Bacteria</taxon>
        <taxon>Bacillati</taxon>
        <taxon>Actinomycetota</taxon>
        <taxon>Actinomycetes</taxon>
        <taxon>Streptosporangiales</taxon>
        <taxon>Thermomonosporaceae</taxon>
        <taxon>Actinomadura</taxon>
    </lineage>
</organism>
<dbReference type="EMBL" id="FOVH01000035">
    <property type="protein sequence ID" value="SFQ45987.1"/>
    <property type="molecule type" value="Genomic_DNA"/>
</dbReference>
<dbReference type="AlphaFoldDB" id="A0A1I5YPY9"/>
<evidence type="ECO:0000313" key="5">
    <source>
        <dbReference type="Proteomes" id="UP000183413"/>
    </source>
</evidence>
<proteinExistence type="predicted"/>
<sequence>MRVLIVEDSRVGQLLRAVLQRDGHEPVLAEDGENGWTMLSQAPAPDLVVLDRMLPDMDGADLLDRLRADARTAELPVLVVTASAQASAHLDDGVRTRVLGKPFDLGELRALVASLTDH</sequence>
<dbReference type="eggNOG" id="COG0745">
    <property type="taxonomic scope" value="Bacteria"/>
</dbReference>
<dbReference type="Proteomes" id="UP000183413">
    <property type="component" value="Unassembled WGS sequence"/>
</dbReference>
<gene>
    <name evidence="4" type="ORF">SAMN04489713_13533</name>
</gene>
<dbReference type="GeneID" id="99652935"/>
<dbReference type="Gene3D" id="3.40.50.2300">
    <property type="match status" value="1"/>
</dbReference>
<dbReference type="RefSeq" id="WP_021597245.1">
    <property type="nucleotide sequence ID" value="NZ_CP083237.1"/>
</dbReference>
<dbReference type="OrthoDB" id="3479472at2"/>
<accession>A0A1I5YPY9</accession>
<keyword evidence="5" id="KW-1185">Reference proteome</keyword>
<dbReference type="PROSITE" id="PS50110">
    <property type="entry name" value="RESPONSE_REGULATORY"/>
    <property type="match status" value="1"/>
</dbReference>
<dbReference type="GO" id="GO:0000160">
    <property type="term" value="P:phosphorelay signal transduction system"/>
    <property type="evidence" value="ECO:0007669"/>
    <property type="project" value="InterPro"/>
</dbReference>
<keyword evidence="1 2" id="KW-0597">Phosphoprotein</keyword>